<keyword evidence="2" id="KW-1185">Reference proteome</keyword>
<gene>
    <name evidence="1" type="ORF">EC844_103162</name>
</gene>
<organism evidence="1 2">
    <name type="scientific">Acinetobacter calcoaceticus</name>
    <dbReference type="NCBI Taxonomy" id="471"/>
    <lineage>
        <taxon>Bacteria</taxon>
        <taxon>Pseudomonadati</taxon>
        <taxon>Pseudomonadota</taxon>
        <taxon>Gammaproteobacteria</taxon>
        <taxon>Moraxellales</taxon>
        <taxon>Moraxellaceae</taxon>
        <taxon>Acinetobacter</taxon>
        <taxon>Acinetobacter calcoaceticus/baumannii complex</taxon>
    </lineage>
</organism>
<comment type="caution">
    <text evidence="1">The sequence shown here is derived from an EMBL/GenBank/DDBJ whole genome shotgun (WGS) entry which is preliminary data.</text>
</comment>
<accession>A0A4R1Y2X0</accession>
<name>A0A4R1Y2X0_ACICA</name>
<reference evidence="1 2" key="1">
    <citation type="submission" date="2019-03" db="EMBL/GenBank/DDBJ databases">
        <title>Genomic analyses of the natural microbiome of Caenorhabditis elegans.</title>
        <authorList>
            <person name="Samuel B."/>
        </authorList>
    </citation>
    <scope>NUCLEOTIDE SEQUENCE [LARGE SCALE GENOMIC DNA]</scope>
    <source>
        <strain evidence="1 2">JUb89</strain>
    </source>
</reference>
<evidence type="ECO:0000313" key="1">
    <source>
        <dbReference type="EMBL" id="TCM69215.1"/>
    </source>
</evidence>
<dbReference type="EMBL" id="SLVJ01000003">
    <property type="protein sequence ID" value="TCM69215.1"/>
    <property type="molecule type" value="Genomic_DNA"/>
</dbReference>
<evidence type="ECO:0000313" key="2">
    <source>
        <dbReference type="Proteomes" id="UP000294963"/>
    </source>
</evidence>
<dbReference type="AlphaFoldDB" id="A0A4R1Y2X0"/>
<proteinExistence type="predicted"/>
<dbReference type="Proteomes" id="UP000294963">
    <property type="component" value="Unassembled WGS sequence"/>
</dbReference>
<sequence length="48" mass="5731">MTSPPWIADDTTADFIFGRMELEREEMRKCIEVVWVVWPKIMILFNQG</sequence>
<protein>
    <submittedName>
        <fullName evidence="1">Uncharacterized protein</fullName>
    </submittedName>
</protein>